<dbReference type="InterPro" id="IPR050065">
    <property type="entry name" value="GlmU-like"/>
</dbReference>
<feature type="domain" description="Mannose-1-phosphate guanyltransferase C-terminal" evidence="19">
    <location>
        <begin position="277"/>
        <end position="363"/>
    </location>
</feature>
<dbReference type="Gene3D" id="2.160.10.10">
    <property type="entry name" value="Hexapeptide repeat proteins"/>
    <property type="match status" value="1"/>
</dbReference>
<dbReference type="CDD" id="cd03353">
    <property type="entry name" value="LbH_GlmU_C"/>
    <property type="match status" value="1"/>
</dbReference>
<comment type="function">
    <text evidence="16 17">Catalyzes the last two sequential reactions in the de novo biosynthetic pathway for UDP-N-acetylglucosamine (UDP-GlcNAc). The C-terminal domain catalyzes the transfer of acetyl group from acetyl coenzyme A to glucosamine-1-phosphate (GlcN-1-P) to produce N-acetylglucosamine-1-phosphate (GlcNAc-1-P), which is converted into UDP-GlcNAc by the transfer of uridine 5-monophosphate (from uridine 5-triphosphate), a reaction catalyzed by the N-terminal domain.</text>
</comment>
<dbReference type="NCBIfam" id="TIGR01173">
    <property type="entry name" value="glmU"/>
    <property type="match status" value="1"/>
</dbReference>
<evidence type="ECO:0000259" key="18">
    <source>
        <dbReference type="Pfam" id="PF12804"/>
    </source>
</evidence>
<evidence type="ECO:0000256" key="7">
    <source>
        <dbReference type="ARBA" id="ARBA00022737"/>
    </source>
</evidence>
<dbReference type="GO" id="GO:0071555">
    <property type="term" value="P:cell wall organization"/>
    <property type="evidence" value="ECO:0007669"/>
    <property type="project" value="UniProtKB-KW"/>
</dbReference>
<comment type="pathway">
    <text evidence="17">Nucleotide-sugar biosynthesis; UDP-N-acetyl-alpha-D-glucosamine biosynthesis; UDP-N-acetyl-alpha-D-glucosamine from N-acetyl-alpha-D-glucosamine 1-phosphate: step 1/1.</text>
</comment>
<dbReference type="Pfam" id="PF25087">
    <property type="entry name" value="GMPPB_C"/>
    <property type="match status" value="1"/>
</dbReference>
<dbReference type="InterPro" id="IPR038009">
    <property type="entry name" value="GlmU_C_LbH"/>
</dbReference>
<evidence type="ECO:0000313" key="20">
    <source>
        <dbReference type="EMBL" id="NMC63640.1"/>
    </source>
</evidence>
<feature type="region of interest" description="Pyrophosphorylase" evidence="17">
    <location>
        <begin position="1"/>
        <end position="241"/>
    </location>
</feature>
<protein>
    <recommendedName>
        <fullName evidence="17">Bifunctional protein GlmU</fullName>
    </recommendedName>
    <domain>
        <recommendedName>
            <fullName evidence="17">UDP-N-acetylglucosamine pyrophosphorylase</fullName>
            <ecNumber evidence="17">2.7.7.23</ecNumber>
        </recommendedName>
        <alternativeName>
            <fullName evidence="17">N-acetylglucosamine-1-phosphate uridyltransferase</fullName>
        </alternativeName>
    </domain>
    <domain>
        <recommendedName>
            <fullName evidence="17">Glucosamine-1-phosphate N-acetyltransferase</fullName>
            <ecNumber evidence="17">2.3.1.157</ecNumber>
        </recommendedName>
    </domain>
</protein>
<dbReference type="EC" id="2.3.1.157" evidence="17"/>
<sequence>MDSLAIIVLAAGLGKRMGQGIPKVLHRSIEKTLIEHVLSTASSLKPEKIVVVTGFEREKVEAQILKAKEEGQFAKTEILFSYQQEQRGTGHAARCGLKELRDFNGTILILYGDVPLLRQETLLALLKLHHSEVASLSLISAISDTQRAYGRIIRDEKSGKILKVIEARDCSPEQYLLREVNSGIYAVQSSFLPLALDSLQDNNAQKEFYLTDIVAYAAGHGHKVAALTLFETEELQGVNSVEELTLINNEILKRRRGKLLASGVQMLDPSSVYVDLNVLIESGVVIGPNTQIRGKSVIKSGTIIEGCAYIENSTIGPEALIKIGVRIEGAVVGARSSVGPFANLRPEAVLGEDVRIGNFVEVKKSVLEDGVKASHLTYLGDAFVGADTNIGAGTITCNYDGQKKHKTTIEKNAFVGSDTVLVAPVTIREGAYIGAASVITKEVPSGSLALTRPPMIIKEGWVARKKKKL</sequence>
<keyword evidence="5 17" id="KW-0548">Nucleotidyltransferase</keyword>
<comment type="cofactor">
    <cofactor evidence="17">
        <name>Mg(2+)</name>
        <dbReference type="ChEBI" id="CHEBI:18420"/>
    </cofactor>
    <text evidence="17">Binds 1 Mg(2+) ion per subunit.</text>
</comment>
<dbReference type="CDD" id="cd02540">
    <property type="entry name" value="GT2_GlmU_N_bac"/>
    <property type="match status" value="1"/>
</dbReference>
<dbReference type="GO" id="GO:0006048">
    <property type="term" value="P:UDP-N-acetylglucosamine biosynthetic process"/>
    <property type="evidence" value="ECO:0007669"/>
    <property type="project" value="UniProtKB-UniPathway"/>
</dbReference>
<dbReference type="InterPro" id="IPR025877">
    <property type="entry name" value="MobA-like_NTP_Trfase"/>
</dbReference>
<feature type="binding site" evidence="17">
    <location>
        <position position="150"/>
    </location>
    <ligand>
        <name>UDP-N-acetyl-alpha-D-glucosamine</name>
        <dbReference type="ChEBI" id="CHEBI:57705"/>
    </ligand>
</feature>
<evidence type="ECO:0000256" key="9">
    <source>
        <dbReference type="ARBA" id="ARBA00022960"/>
    </source>
</evidence>
<feature type="binding site" evidence="17">
    <location>
        <position position="452"/>
    </location>
    <ligand>
        <name>acetyl-CoA</name>
        <dbReference type="ChEBI" id="CHEBI:57288"/>
    </ligand>
</feature>
<comment type="catalytic activity">
    <reaction evidence="15 17">
        <text>N-acetyl-alpha-D-glucosamine 1-phosphate + UTP + H(+) = UDP-N-acetyl-alpha-D-glucosamine + diphosphate</text>
        <dbReference type="Rhea" id="RHEA:13509"/>
        <dbReference type="ChEBI" id="CHEBI:15378"/>
        <dbReference type="ChEBI" id="CHEBI:33019"/>
        <dbReference type="ChEBI" id="CHEBI:46398"/>
        <dbReference type="ChEBI" id="CHEBI:57705"/>
        <dbReference type="ChEBI" id="CHEBI:57776"/>
        <dbReference type="EC" id="2.7.7.23"/>
    </reaction>
</comment>
<evidence type="ECO:0000313" key="21">
    <source>
        <dbReference type="Proteomes" id="UP000524246"/>
    </source>
</evidence>
<name>A0A7X9IKF3_9DELT</name>
<dbReference type="InterPro" id="IPR029044">
    <property type="entry name" value="Nucleotide-diphossugar_trans"/>
</dbReference>
<feature type="active site" description="Proton acceptor" evidence="17">
    <location>
        <position position="375"/>
    </location>
</feature>
<dbReference type="InterPro" id="IPR005882">
    <property type="entry name" value="Bifunctional_GlmU"/>
</dbReference>
<dbReference type="UniPathway" id="UPA00973"/>
<evidence type="ECO:0000256" key="6">
    <source>
        <dbReference type="ARBA" id="ARBA00022723"/>
    </source>
</evidence>
<comment type="pathway">
    <text evidence="17">Bacterial outer membrane biogenesis; LPS lipid A biosynthesis.</text>
</comment>
<evidence type="ECO:0000256" key="11">
    <source>
        <dbReference type="ARBA" id="ARBA00023268"/>
    </source>
</evidence>
<gene>
    <name evidence="17 20" type="primary">glmU</name>
    <name evidence="20" type="ORF">GYA55_10810</name>
</gene>
<evidence type="ECO:0000256" key="2">
    <source>
        <dbReference type="ARBA" id="ARBA00007947"/>
    </source>
</evidence>
<dbReference type="GO" id="GO:0008360">
    <property type="term" value="P:regulation of cell shape"/>
    <property type="evidence" value="ECO:0007669"/>
    <property type="project" value="UniProtKB-KW"/>
</dbReference>
<feature type="binding site" evidence="17">
    <location>
        <position position="166"/>
    </location>
    <ligand>
        <name>UDP-N-acetyl-alpha-D-glucosamine</name>
        <dbReference type="ChEBI" id="CHEBI:57705"/>
    </ligand>
</feature>
<evidence type="ECO:0000256" key="8">
    <source>
        <dbReference type="ARBA" id="ARBA00022842"/>
    </source>
</evidence>
<reference evidence="20 21" key="1">
    <citation type="journal article" date="2020" name="Biotechnol. Biofuels">
        <title>New insights from the biogas microbiome by comprehensive genome-resolved metagenomics of nearly 1600 species originating from multiple anaerobic digesters.</title>
        <authorList>
            <person name="Campanaro S."/>
            <person name="Treu L."/>
            <person name="Rodriguez-R L.M."/>
            <person name="Kovalovszki A."/>
            <person name="Ziels R.M."/>
            <person name="Maus I."/>
            <person name="Zhu X."/>
            <person name="Kougias P.G."/>
            <person name="Basile A."/>
            <person name="Luo G."/>
            <person name="Schluter A."/>
            <person name="Konstantinidis K.T."/>
            <person name="Angelidaki I."/>
        </authorList>
    </citation>
    <scope>NUCLEOTIDE SEQUENCE [LARGE SCALE GENOMIC DNA]</scope>
    <source>
        <strain evidence="20">AS27yjCOA_65</strain>
    </source>
</reference>
<evidence type="ECO:0000256" key="17">
    <source>
        <dbReference type="HAMAP-Rule" id="MF_01631"/>
    </source>
</evidence>
<feature type="binding site" evidence="17">
    <location>
        <position position="239"/>
    </location>
    <ligand>
        <name>Mg(2+)</name>
        <dbReference type="ChEBI" id="CHEBI:18420"/>
    </ligand>
</feature>
<evidence type="ECO:0000256" key="13">
    <source>
        <dbReference type="ARBA" id="ARBA00023316"/>
    </source>
</evidence>
<feature type="binding site" evidence="17">
    <location>
        <position position="435"/>
    </location>
    <ligand>
        <name>acetyl-CoA</name>
        <dbReference type="ChEBI" id="CHEBI:57288"/>
    </ligand>
</feature>
<dbReference type="GO" id="GO:0016020">
    <property type="term" value="C:membrane"/>
    <property type="evidence" value="ECO:0007669"/>
    <property type="project" value="GOC"/>
</dbReference>
<dbReference type="Pfam" id="PF12804">
    <property type="entry name" value="NTP_transf_3"/>
    <property type="match status" value="1"/>
</dbReference>
<evidence type="ECO:0000256" key="4">
    <source>
        <dbReference type="ARBA" id="ARBA00022679"/>
    </source>
</evidence>
<feature type="binding site" evidence="17">
    <location>
        <begin position="9"/>
        <end position="12"/>
    </location>
    <ligand>
        <name>UDP-N-acetyl-alpha-D-glucosamine</name>
        <dbReference type="ChEBI" id="CHEBI:57705"/>
    </ligand>
</feature>
<dbReference type="GO" id="GO:0019134">
    <property type="term" value="F:glucosamine-1-phosphate N-acetyltransferase activity"/>
    <property type="evidence" value="ECO:0007669"/>
    <property type="project" value="UniProtKB-UniRule"/>
</dbReference>
<accession>A0A7X9IKF3</accession>
<keyword evidence="6 17" id="KW-0479">Metal-binding</keyword>
<feature type="binding site" evidence="17">
    <location>
        <position position="392"/>
    </location>
    <ligand>
        <name>acetyl-CoA</name>
        <dbReference type="ChEBI" id="CHEBI:57288"/>
    </ligand>
</feature>
<feature type="binding site" evidence="17">
    <location>
        <position position="113"/>
    </location>
    <ligand>
        <name>Mg(2+)</name>
        <dbReference type="ChEBI" id="CHEBI:18420"/>
    </ligand>
</feature>
<feature type="domain" description="MobA-like NTP transferase" evidence="18">
    <location>
        <begin position="7"/>
        <end position="132"/>
    </location>
</feature>
<dbReference type="InterPro" id="IPR018357">
    <property type="entry name" value="Hexapep_transf_CS"/>
</dbReference>
<keyword evidence="4 17" id="KW-0808">Transferase</keyword>
<feature type="binding site" evidence="17">
    <location>
        <position position="23"/>
    </location>
    <ligand>
        <name>UDP-N-acetyl-alpha-D-glucosamine</name>
        <dbReference type="ChEBI" id="CHEBI:57705"/>
    </ligand>
</feature>
<evidence type="ECO:0000256" key="10">
    <source>
        <dbReference type="ARBA" id="ARBA00022984"/>
    </source>
</evidence>
<evidence type="ECO:0000256" key="1">
    <source>
        <dbReference type="ARBA" id="ARBA00007707"/>
    </source>
</evidence>
<dbReference type="EMBL" id="JAAZON010000493">
    <property type="protein sequence ID" value="NMC63640.1"/>
    <property type="molecule type" value="Genomic_DNA"/>
</dbReference>
<dbReference type="GO" id="GO:0000287">
    <property type="term" value="F:magnesium ion binding"/>
    <property type="evidence" value="ECO:0007669"/>
    <property type="project" value="UniProtKB-UniRule"/>
</dbReference>
<dbReference type="UniPathway" id="UPA00113">
    <property type="reaction ID" value="UER00532"/>
</dbReference>
<feature type="binding site" evidence="17">
    <location>
        <position position="345"/>
    </location>
    <ligand>
        <name>UDP-N-acetyl-alpha-D-glucosamine</name>
        <dbReference type="ChEBI" id="CHEBI:57705"/>
    </ligand>
</feature>
<keyword evidence="13 17" id="KW-0961">Cell wall biogenesis/degradation</keyword>
<evidence type="ECO:0000256" key="15">
    <source>
        <dbReference type="ARBA" id="ARBA00048493"/>
    </source>
</evidence>
<feature type="binding site" evidence="17">
    <location>
        <position position="378"/>
    </location>
    <ligand>
        <name>UDP-N-acetyl-alpha-D-glucosamine</name>
        <dbReference type="ChEBI" id="CHEBI:57705"/>
    </ligand>
</feature>
<dbReference type="PANTHER" id="PTHR43584">
    <property type="entry name" value="NUCLEOTIDYL TRANSFERASE"/>
    <property type="match status" value="1"/>
</dbReference>
<evidence type="ECO:0000256" key="14">
    <source>
        <dbReference type="ARBA" id="ARBA00048247"/>
    </source>
</evidence>
<keyword evidence="11 17" id="KW-0511">Multifunctional enzyme</keyword>
<feature type="binding site" evidence="17">
    <location>
        <position position="363"/>
    </location>
    <ligand>
        <name>UDP-N-acetyl-alpha-D-glucosamine</name>
        <dbReference type="ChEBI" id="CHEBI:57705"/>
    </ligand>
</feature>
<feature type="binding site" evidence="17">
    <location>
        <position position="417"/>
    </location>
    <ligand>
        <name>acetyl-CoA</name>
        <dbReference type="ChEBI" id="CHEBI:57288"/>
    </ligand>
</feature>
<dbReference type="SUPFAM" id="SSF53448">
    <property type="entry name" value="Nucleotide-diphospho-sugar transferases"/>
    <property type="match status" value="1"/>
</dbReference>
<evidence type="ECO:0000256" key="16">
    <source>
        <dbReference type="ARBA" id="ARBA00049628"/>
    </source>
</evidence>
<feature type="binding site" evidence="17">
    <location>
        <position position="389"/>
    </location>
    <ligand>
        <name>UDP-N-acetyl-alpha-D-glucosamine</name>
        <dbReference type="ChEBI" id="CHEBI:57705"/>
    </ligand>
</feature>
<dbReference type="GO" id="GO:0009252">
    <property type="term" value="P:peptidoglycan biosynthetic process"/>
    <property type="evidence" value="ECO:0007669"/>
    <property type="project" value="UniProtKB-UniRule"/>
</dbReference>
<evidence type="ECO:0000256" key="3">
    <source>
        <dbReference type="ARBA" id="ARBA00022490"/>
    </source>
</evidence>
<feature type="binding site" evidence="17">
    <location>
        <position position="83"/>
    </location>
    <ligand>
        <name>UDP-N-acetyl-alpha-D-glucosamine</name>
        <dbReference type="ChEBI" id="CHEBI:57705"/>
    </ligand>
</feature>
<feature type="binding site" evidence="17">
    <location>
        <position position="239"/>
    </location>
    <ligand>
        <name>UDP-N-acetyl-alpha-D-glucosamine</name>
        <dbReference type="ChEBI" id="CHEBI:57705"/>
    </ligand>
</feature>
<feature type="binding site" evidence="17">
    <location>
        <position position="181"/>
    </location>
    <ligand>
        <name>UDP-N-acetyl-alpha-D-glucosamine</name>
        <dbReference type="ChEBI" id="CHEBI:57705"/>
    </ligand>
</feature>
<dbReference type="GO" id="GO:0000902">
    <property type="term" value="P:cell morphogenesis"/>
    <property type="evidence" value="ECO:0007669"/>
    <property type="project" value="UniProtKB-UniRule"/>
</dbReference>
<evidence type="ECO:0000256" key="5">
    <source>
        <dbReference type="ARBA" id="ARBA00022695"/>
    </source>
</evidence>
<dbReference type="HAMAP" id="MF_01631">
    <property type="entry name" value="GlmU"/>
    <property type="match status" value="1"/>
</dbReference>
<comment type="pathway">
    <text evidence="17">Nucleotide-sugar biosynthesis; UDP-N-acetyl-alpha-D-glucosamine biosynthesis; N-acetyl-alpha-D-glucosamine 1-phosphate from alpha-D-glucosamine 6-phosphate (route II): step 2/2.</text>
</comment>
<comment type="subcellular location">
    <subcellularLocation>
        <location evidence="17">Cytoplasm</location>
    </subcellularLocation>
</comment>
<dbReference type="GO" id="GO:0005737">
    <property type="term" value="C:cytoplasm"/>
    <property type="evidence" value="ECO:0007669"/>
    <property type="project" value="UniProtKB-SubCell"/>
</dbReference>
<dbReference type="Proteomes" id="UP000524246">
    <property type="component" value="Unassembled WGS sequence"/>
</dbReference>
<feature type="region of interest" description="N-acetyltransferase" evidence="17">
    <location>
        <begin position="263"/>
        <end position="469"/>
    </location>
</feature>
<dbReference type="InterPro" id="IPR011004">
    <property type="entry name" value="Trimer_LpxA-like_sf"/>
</dbReference>
<comment type="caution">
    <text evidence="20">The sequence shown here is derived from an EMBL/GenBank/DDBJ whole genome shotgun (WGS) entry which is preliminary data.</text>
</comment>
<comment type="subunit">
    <text evidence="17">Homotrimer.</text>
</comment>
<keyword evidence="3 17" id="KW-0963">Cytoplasm</keyword>
<keyword evidence="12 17" id="KW-0012">Acyltransferase</keyword>
<keyword evidence="8 17" id="KW-0460">Magnesium</keyword>
<comment type="similarity">
    <text evidence="2 17">In the N-terminal section; belongs to the N-acetylglucosamine-1-phosphate uridyltransferase family.</text>
</comment>
<feature type="binding site" evidence="17">
    <location>
        <begin position="398"/>
        <end position="399"/>
    </location>
    <ligand>
        <name>acetyl-CoA</name>
        <dbReference type="ChEBI" id="CHEBI:57288"/>
    </ligand>
</feature>
<comment type="similarity">
    <text evidence="1 17">In the C-terminal section; belongs to the transferase hexapeptide repeat family.</text>
</comment>
<evidence type="ECO:0000256" key="12">
    <source>
        <dbReference type="ARBA" id="ARBA00023315"/>
    </source>
</evidence>
<keyword evidence="7 17" id="KW-0677">Repeat</keyword>
<dbReference type="GO" id="GO:0003977">
    <property type="term" value="F:UDP-N-acetylglucosamine diphosphorylase activity"/>
    <property type="evidence" value="ECO:0007669"/>
    <property type="project" value="UniProtKB-UniRule"/>
</dbReference>
<proteinExistence type="inferred from homology"/>
<dbReference type="PANTHER" id="PTHR43584:SF3">
    <property type="entry name" value="BIFUNCTIONAL PROTEIN GLMU"/>
    <property type="match status" value="1"/>
</dbReference>
<dbReference type="Gene3D" id="3.90.550.10">
    <property type="entry name" value="Spore Coat Polysaccharide Biosynthesis Protein SpsA, Chain A"/>
    <property type="match status" value="1"/>
</dbReference>
<dbReference type="InterPro" id="IPR056729">
    <property type="entry name" value="GMPPB_C"/>
</dbReference>
<dbReference type="GO" id="GO:0009245">
    <property type="term" value="P:lipid A biosynthetic process"/>
    <property type="evidence" value="ECO:0007669"/>
    <property type="project" value="UniProtKB-UniRule"/>
</dbReference>
<dbReference type="SUPFAM" id="SSF51161">
    <property type="entry name" value="Trimeric LpxA-like enzymes"/>
    <property type="match status" value="1"/>
</dbReference>
<feature type="binding site" evidence="17">
    <location>
        <begin position="111"/>
        <end position="113"/>
    </location>
    <ligand>
        <name>UDP-N-acetyl-alpha-D-glucosamine</name>
        <dbReference type="ChEBI" id="CHEBI:57705"/>
    </ligand>
</feature>
<comment type="catalytic activity">
    <reaction evidence="14 17">
        <text>alpha-D-glucosamine 1-phosphate + acetyl-CoA = N-acetyl-alpha-D-glucosamine 1-phosphate + CoA + H(+)</text>
        <dbReference type="Rhea" id="RHEA:13725"/>
        <dbReference type="ChEBI" id="CHEBI:15378"/>
        <dbReference type="ChEBI" id="CHEBI:57287"/>
        <dbReference type="ChEBI" id="CHEBI:57288"/>
        <dbReference type="ChEBI" id="CHEBI:57776"/>
        <dbReference type="ChEBI" id="CHEBI:58516"/>
        <dbReference type="EC" id="2.3.1.157"/>
    </reaction>
</comment>
<organism evidence="20 21">
    <name type="scientific">SAR324 cluster bacterium</name>
    <dbReference type="NCBI Taxonomy" id="2024889"/>
    <lineage>
        <taxon>Bacteria</taxon>
        <taxon>Deltaproteobacteria</taxon>
        <taxon>SAR324 cluster</taxon>
    </lineage>
</organism>
<feature type="binding site" evidence="17">
    <location>
        <begin position="88"/>
        <end position="89"/>
    </location>
    <ligand>
        <name>UDP-N-acetyl-alpha-D-glucosamine</name>
        <dbReference type="ChEBI" id="CHEBI:57705"/>
    </ligand>
</feature>
<keyword evidence="10 17" id="KW-0573">Peptidoglycan synthesis</keyword>
<dbReference type="PROSITE" id="PS00101">
    <property type="entry name" value="HEXAPEP_TRANSFERASES"/>
    <property type="match status" value="1"/>
</dbReference>
<feature type="region of interest" description="Linker" evidence="17">
    <location>
        <begin position="242"/>
        <end position="262"/>
    </location>
</feature>
<dbReference type="EC" id="2.7.7.23" evidence="17"/>
<dbReference type="AlphaFoldDB" id="A0A7X9IKF3"/>
<keyword evidence="9 17" id="KW-0133">Cell shape</keyword>
<evidence type="ECO:0000259" key="19">
    <source>
        <dbReference type="Pfam" id="PF25087"/>
    </source>
</evidence>